<evidence type="ECO:0000256" key="1">
    <source>
        <dbReference type="SAM" id="Coils"/>
    </source>
</evidence>
<sequence length="554" mass="64836">MSSLENLKSQGPSEIEGIQSLLQVAEELLFSFPLPTEIVTKYDTMRSKYFQKLGISSSSSHIWKLQRDAHAKSRSKSPIPDRNTKSFDSIKIELESRIDKSYLLISKYKKLVEDVMYYQDKLNLQAGLIAERSNRPRSQSPLKSSLGSNQYDQTLRVFDLGSSSLQKYQIIESEEESSFEALKQQFNEKSRQSFIIMDDVRNLFAKQVATISGYEDSIKKLSKRENSDREDFENKFNLLALKYNQTKEEYEVKIKQLREEAYSTRQNYLEEARKSHIKDIEKLMQERDQYKEKAEQLQQQYDSVKFSLMEEINRINYSYSKEIETLTQKCTHEIKDNDSAYQSEINALKNKQKIREEELLHKLESIAEEDAKTIQALRESLDNHIRSEEELKTMIRTIGEISHGIYWKYGRSDEEQANRRENIYEKFSYYGVCEFTDVLVEIDYLGYLIGKLSTDNNWLVDRLGDFGKENDTLKAAIYSKTPTPKKIREDAHRKTHSELKSTSKAMKEFEDARDKLIEKMNISEGPRKEPSSVTKLYKKYIGDRGRSQSFVRGE</sequence>
<dbReference type="AlphaFoldDB" id="A0AAU9JUG6"/>
<gene>
    <name evidence="2" type="ORF">BSTOLATCC_MIC43079</name>
</gene>
<name>A0AAU9JUG6_9CILI</name>
<evidence type="ECO:0000313" key="3">
    <source>
        <dbReference type="Proteomes" id="UP001162131"/>
    </source>
</evidence>
<evidence type="ECO:0000313" key="2">
    <source>
        <dbReference type="EMBL" id="CAG9327082.1"/>
    </source>
</evidence>
<accession>A0AAU9JUG6</accession>
<reference evidence="2" key="1">
    <citation type="submission" date="2021-09" db="EMBL/GenBank/DDBJ databases">
        <authorList>
            <consortium name="AG Swart"/>
            <person name="Singh M."/>
            <person name="Singh A."/>
            <person name="Seah K."/>
            <person name="Emmerich C."/>
        </authorList>
    </citation>
    <scope>NUCLEOTIDE SEQUENCE</scope>
    <source>
        <strain evidence="2">ATCC30299</strain>
    </source>
</reference>
<proteinExistence type="predicted"/>
<organism evidence="2 3">
    <name type="scientific">Blepharisma stoltei</name>
    <dbReference type="NCBI Taxonomy" id="1481888"/>
    <lineage>
        <taxon>Eukaryota</taxon>
        <taxon>Sar</taxon>
        <taxon>Alveolata</taxon>
        <taxon>Ciliophora</taxon>
        <taxon>Postciliodesmatophora</taxon>
        <taxon>Heterotrichea</taxon>
        <taxon>Heterotrichida</taxon>
        <taxon>Blepharismidae</taxon>
        <taxon>Blepharisma</taxon>
    </lineage>
</organism>
<protein>
    <submittedName>
        <fullName evidence="2">Uncharacterized protein</fullName>
    </submittedName>
</protein>
<dbReference type="Proteomes" id="UP001162131">
    <property type="component" value="Unassembled WGS sequence"/>
</dbReference>
<comment type="caution">
    <text evidence="2">The sequence shown here is derived from an EMBL/GenBank/DDBJ whole genome shotgun (WGS) entry which is preliminary data.</text>
</comment>
<dbReference type="EMBL" id="CAJZBQ010000042">
    <property type="protein sequence ID" value="CAG9327082.1"/>
    <property type="molecule type" value="Genomic_DNA"/>
</dbReference>
<feature type="coiled-coil region" evidence="1">
    <location>
        <begin position="229"/>
        <end position="307"/>
    </location>
</feature>
<keyword evidence="1" id="KW-0175">Coiled coil</keyword>
<keyword evidence="3" id="KW-1185">Reference proteome</keyword>